<dbReference type="Gene3D" id="3.60.21.10">
    <property type="match status" value="2"/>
</dbReference>
<name>A0ABM3D640_SALSA</name>
<dbReference type="CDD" id="cd00051">
    <property type="entry name" value="EFh"/>
    <property type="match status" value="1"/>
</dbReference>
<keyword evidence="3 10" id="KW-0479">Metal-binding</keyword>
<dbReference type="SMART" id="SM00054">
    <property type="entry name" value="EFh"/>
    <property type="match status" value="3"/>
</dbReference>
<dbReference type="PANTHER" id="PTHR45668:SF1">
    <property type="entry name" value="SERINE_THREONINE-PROTEIN PHOSPHATASE WITH EF-HANDS 1"/>
    <property type="match status" value="1"/>
</dbReference>
<dbReference type="InterPro" id="IPR002048">
    <property type="entry name" value="EF_hand_dom"/>
</dbReference>
<comment type="cofactor">
    <cofactor evidence="1">
        <name>Mn(2+)</name>
        <dbReference type="ChEBI" id="CHEBI:29035"/>
    </cofactor>
</comment>
<sequence>MARLEMRQRYTWNIFQSIEYAGEQNQLQLSSFFSFMLDNVTQLNGNGPDLISHLLDPVVDPWSDRERQTMYEQITVPESYSGPHLTFPLTVSHTNALLSAFKEQQPLHGRYMLQLLHQTKKLLKQMPNIIHLSTPYAKEITICGDLHGRLDDLLLIFYKNGLPSAETPYVFNGDFVDRGKKSVEIIILLFAYLLLYPDHMTLNRGNHEDHIMNLRYGFTKEVMQKYKTHGRDILLLVQDVFSLLPIATVIDNKVLIVHGGISDMTDLDFLSSIERHKGQPESPRYRSRGQAESPRCRSRCQDHGQAESPRCRSRCQDHGQAESPRCRSRGQDHGQAESPRCRSRGQDHGQPESPRCRGQPESPRCRSRGQDHGNIPKKRRHLTRQGSSSSSSSLCSPRGSSRLTLRRCLSPSMLSPTDNLQVPFLDSFTALPVCQPPREELEWKQVVDLLWSDPKSQPGCSPNTFRGGGSYFGPDVTRRLLERHGMTLLIRSHECKQEGYELCHDGQVITIFSASNYYEEGSNRGAYIKLGRELVPRFFQYQVSRNTRKLTLTQRVNVAEGSAVRAVQEKLFAHRSELMAAFQQYDTSNSGCISVSEWALVVESVLRLDLPWRTLRPRLAQLAPDGRINYQSCFEDMGPGQPIAQVTPNLAETLYRYRTDLEIIFNIMDKDHSGQISIEEFRQTWRLFSAHLGVEVDDRAIDELAKSIDFNKDGSIDFNEFLEAFRVVHKLDVKDQTAGLGETLL</sequence>
<evidence type="ECO:0000256" key="12">
    <source>
        <dbReference type="SAM" id="MobiDB-lite"/>
    </source>
</evidence>
<dbReference type="InterPro" id="IPR011992">
    <property type="entry name" value="EF-hand-dom_pair"/>
</dbReference>
<evidence type="ECO:0000313" key="14">
    <source>
        <dbReference type="Proteomes" id="UP001652741"/>
    </source>
</evidence>
<dbReference type="InterPro" id="IPR051134">
    <property type="entry name" value="PPP_phosphatase"/>
</dbReference>
<evidence type="ECO:0000256" key="6">
    <source>
        <dbReference type="ARBA" id="ARBA00022837"/>
    </source>
</evidence>
<evidence type="ECO:0000256" key="5">
    <source>
        <dbReference type="ARBA" id="ARBA00022801"/>
    </source>
</evidence>
<reference evidence="15" key="1">
    <citation type="submission" date="2025-08" db="UniProtKB">
        <authorList>
            <consortium name="RefSeq"/>
        </authorList>
    </citation>
    <scope>IDENTIFICATION</scope>
</reference>
<evidence type="ECO:0000313" key="15">
    <source>
        <dbReference type="RefSeq" id="XP_045554277.1"/>
    </source>
</evidence>
<feature type="domain" description="EF-hand" evidence="13">
    <location>
        <begin position="696"/>
        <end position="731"/>
    </location>
</feature>
<proteinExistence type="inferred from homology"/>
<dbReference type="InterPro" id="IPR029052">
    <property type="entry name" value="Metallo-depent_PP-like"/>
</dbReference>
<keyword evidence="14" id="KW-1185">Reference proteome</keyword>
<evidence type="ECO:0000256" key="4">
    <source>
        <dbReference type="ARBA" id="ARBA00022737"/>
    </source>
</evidence>
<dbReference type="PROSITE" id="PS50222">
    <property type="entry name" value="EF_HAND_2"/>
    <property type="match status" value="3"/>
</dbReference>
<evidence type="ECO:0000256" key="8">
    <source>
        <dbReference type="ARBA" id="ARBA00047761"/>
    </source>
</evidence>
<dbReference type="PRINTS" id="PR00114">
    <property type="entry name" value="STPHPHTASE"/>
</dbReference>
<dbReference type="PANTHER" id="PTHR45668">
    <property type="entry name" value="SERINE/THREONINE-PROTEIN PHOSPHATASE 5-RELATED"/>
    <property type="match status" value="1"/>
</dbReference>
<evidence type="ECO:0000256" key="10">
    <source>
        <dbReference type="PIRNR" id="PIRNR000912"/>
    </source>
</evidence>
<feature type="domain" description="EF-hand" evidence="13">
    <location>
        <begin position="573"/>
        <end position="608"/>
    </location>
</feature>
<feature type="domain" description="EF-hand" evidence="13">
    <location>
        <begin position="656"/>
        <end position="691"/>
    </location>
</feature>
<evidence type="ECO:0000259" key="13">
    <source>
        <dbReference type="PROSITE" id="PS50222"/>
    </source>
</evidence>
<dbReference type="InterPro" id="IPR012008">
    <property type="entry name" value="Ser/Thr-Pase_EF-hand_contain"/>
</dbReference>
<dbReference type="Pfam" id="PF13499">
    <property type="entry name" value="EF-hand_7"/>
    <property type="match status" value="1"/>
</dbReference>
<accession>A0ABM3D640</accession>
<dbReference type="InterPro" id="IPR004843">
    <property type="entry name" value="Calcineurin-like_PHP"/>
</dbReference>
<dbReference type="Pfam" id="PF08321">
    <property type="entry name" value="PPP5"/>
    <property type="match status" value="1"/>
</dbReference>
<dbReference type="Pfam" id="PF13202">
    <property type="entry name" value="EF-hand_5"/>
    <property type="match status" value="1"/>
</dbReference>
<comment type="catalytic activity">
    <reaction evidence="9 10 11">
        <text>O-phospho-L-threonyl-[protein] + H2O = L-threonyl-[protein] + phosphate</text>
        <dbReference type="Rhea" id="RHEA:47004"/>
        <dbReference type="Rhea" id="RHEA-COMP:11060"/>
        <dbReference type="Rhea" id="RHEA-COMP:11605"/>
        <dbReference type="ChEBI" id="CHEBI:15377"/>
        <dbReference type="ChEBI" id="CHEBI:30013"/>
        <dbReference type="ChEBI" id="CHEBI:43474"/>
        <dbReference type="ChEBI" id="CHEBI:61977"/>
        <dbReference type="EC" id="3.1.3.16"/>
    </reaction>
</comment>
<gene>
    <name evidence="15" type="primary">ppef1</name>
</gene>
<dbReference type="InterPro" id="IPR018247">
    <property type="entry name" value="EF_Hand_1_Ca_BS"/>
</dbReference>
<dbReference type="SUPFAM" id="SSF47473">
    <property type="entry name" value="EF-hand"/>
    <property type="match status" value="1"/>
</dbReference>
<evidence type="ECO:0000256" key="1">
    <source>
        <dbReference type="ARBA" id="ARBA00001936"/>
    </source>
</evidence>
<keyword evidence="4" id="KW-0677">Repeat</keyword>
<keyword evidence="5 10" id="KW-0378">Hydrolase</keyword>
<protein>
    <recommendedName>
        <fullName evidence="10">Serine/threonine-protein phosphatase with EF-hands</fullName>
        <ecNumber evidence="10">3.1.3.16</ecNumber>
    </recommendedName>
</protein>
<dbReference type="SUPFAM" id="SSF56300">
    <property type="entry name" value="Metallo-dependent phosphatases"/>
    <property type="match status" value="1"/>
</dbReference>
<dbReference type="PROSITE" id="PS00018">
    <property type="entry name" value="EF_HAND_1"/>
    <property type="match status" value="3"/>
</dbReference>
<dbReference type="InterPro" id="IPR013235">
    <property type="entry name" value="PPP_dom"/>
</dbReference>
<organism evidence="14 15">
    <name type="scientific">Salmo salar</name>
    <name type="common">Atlantic salmon</name>
    <dbReference type="NCBI Taxonomy" id="8030"/>
    <lineage>
        <taxon>Eukaryota</taxon>
        <taxon>Metazoa</taxon>
        <taxon>Chordata</taxon>
        <taxon>Craniata</taxon>
        <taxon>Vertebrata</taxon>
        <taxon>Euteleostomi</taxon>
        <taxon>Actinopterygii</taxon>
        <taxon>Neopterygii</taxon>
        <taxon>Teleostei</taxon>
        <taxon>Protacanthopterygii</taxon>
        <taxon>Salmoniformes</taxon>
        <taxon>Salmonidae</taxon>
        <taxon>Salmoninae</taxon>
        <taxon>Salmo</taxon>
    </lineage>
</organism>
<dbReference type="EC" id="3.1.3.16" evidence="10"/>
<feature type="compositionally biased region" description="Low complexity" evidence="12">
    <location>
        <begin position="386"/>
        <end position="399"/>
    </location>
</feature>
<dbReference type="PIRSF" id="PIRSF000912">
    <property type="entry name" value="PPEF"/>
    <property type="match status" value="1"/>
</dbReference>
<dbReference type="Gene3D" id="1.10.238.10">
    <property type="entry name" value="EF-hand"/>
    <property type="match status" value="1"/>
</dbReference>
<dbReference type="InterPro" id="IPR006186">
    <property type="entry name" value="Ser/Thr-sp_prot-phosphatase"/>
</dbReference>
<dbReference type="Pfam" id="PF00149">
    <property type="entry name" value="Metallophos"/>
    <property type="match status" value="1"/>
</dbReference>
<evidence type="ECO:0000256" key="11">
    <source>
        <dbReference type="RuleBase" id="RU004273"/>
    </source>
</evidence>
<dbReference type="SMART" id="SM00156">
    <property type="entry name" value="PP2Ac"/>
    <property type="match status" value="1"/>
</dbReference>
<keyword evidence="7 10" id="KW-0464">Manganese</keyword>
<dbReference type="RefSeq" id="XP_045554277.1">
    <property type="nucleotide sequence ID" value="XM_045698321.1"/>
</dbReference>
<keyword evidence="6" id="KW-0106">Calcium</keyword>
<feature type="region of interest" description="Disordered" evidence="12">
    <location>
        <begin position="275"/>
        <end position="399"/>
    </location>
</feature>
<evidence type="ECO:0000256" key="3">
    <source>
        <dbReference type="ARBA" id="ARBA00022723"/>
    </source>
</evidence>
<dbReference type="Proteomes" id="UP001652741">
    <property type="component" value="Chromosome ssa16"/>
</dbReference>
<dbReference type="PROSITE" id="PS00125">
    <property type="entry name" value="SER_THR_PHOSPHATASE"/>
    <property type="match status" value="1"/>
</dbReference>
<comment type="catalytic activity">
    <reaction evidence="8">
        <text>O-phospho-L-seryl-[protein] + H2O = L-seryl-[protein] + phosphate</text>
        <dbReference type="Rhea" id="RHEA:20629"/>
        <dbReference type="Rhea" id="RHEA-COMP:9863"/>
        <dbReference type="Rhea" id="RHEA-COMP:11604"/>
        <dbReference type="ChEBI" id="CHEBI:15377"/>
        <dbReference type="ChEBI" id="CHEBI:29999"/>
        <dbReference type="ChEBI" id="CHEBI:43474"/>
        <dbReference type="ChEBI" id="CHEBI:83421"/>
        <dbReference type="EC" id="3.1.3.16"/>
    </reaction>
</comment>
<evidence type="ECO:0000256" key="7">
    <source>
        <dbReference type="ARBA" id="ARBA00023211"/>
    </source>
</evidence>
<evidence type="ECO:0000256" key="9">
    <source>
        <dbReference type="ARBA" id="ARBA00048336"/>
    </source>
</evidence>
<comment type="similarity">
    <text evidence="2 10 11">Belongs to the PPP phosphatase family.</text>
</comment>
<evidence type="ECO:0000256" key="2">
    <source>
        <dbReference type="ARBA" id="ARBA00008294"/>
    </source>
</evidence>